<dbReference type="OMA" id="WRDAQER"/>
<evidence type="ECO:0000313" key="9">
    <source>
        <dbReference type="Proteomes" id="UP000011087"/>
    </source>
</evidence>
<dbReference type="PANTHER" id="PTHR11011">
    <property type="entry name" value="MALE STERILITY PROTEIN 2-RELATED"/>
    <property type="match status" value="1"/>
</dbReference>
<evidence type="ECO:0000256" key="3">
    <source>
        <dbReference type="ARBA" id="ARBA00023098"/>
    </source>
</evidence>
<evidence type="ECO:0000259" key="6">
    <source>
        <dbReference type="Pfam" id="PF07993"/>
    </source>
</evidence>
<dbReference type="CDD" id="cd05236">
    <property type="entry name" value="FAR-N_SDR_e"/>
    <property type="match status" value="1"/>
</dbReference>
<dbReference type="InterPro" id="IPR036291">
    <property type="entry name" value="NAD(P)-bd_dom_sf"/>
</dbReference>
<keyword evidence="4" id="KW-0521">NADP</keyword>
<dbReference type="Gene3D" id="3.40.50.720">
    <property type="entry name" value="NAD(P)-binding Rossmann-like Domain"/>
    <property type="match status" value="1"/>
</dbReference>
<keyword evidence="9" id="KW-1185">Reference proteome</keyword>
<dbReference type="KEGG" id="gtt:GUITHDRAFT_135385"/>
<dbReference type="GeneID" id="17306830"/>
<dbReference type="PaxDb" id="55529-EKX50215"/>
<comment type="similarity">
    <text evidence="1 4">Belongs to the fatty acyl-CoA reductase family.</text>
</comment>
<dbReference type="GO" id="GO:0102965">
    <property type="term" value="F:alcohol-forming long-chain fatty acyl-CoA reductase activity"/>
    <property type="evidence" value="ECO:0007669"/>
    <property type="project" value="UniProtKB-EC"/>
</dbReference>
<dbReference type="eggNOG" id="KOG1221">
    <property type="taxonomic scope" value="Eukaryota"/>
</dbReference>
<evidence type="ECO:0000256" key="1">
    <source>
        <dbReference type="ARBA" id="ARBA00005928"/>
    </source>
</evidence>
<dbReference type="OrthoDB" id="429813at2759"/>
<dbReference type="EMBL" id="JH992979">
    <property type="protein sequence ID" value="EKX50215.1"/>
    <property type="molecule type" value="Genomic_DNA"/>
</dbReference>
<evidence type="ECO:0000313" key="8">
    <source>
        <dbReference type="EnsemblProtists" id="EKX50215"/>
    </source>
</evidence>
<dbReference type="CDD" id="cd09071">
    <property type="entry name" value="FAR_C"/>
    <property type="match status" value="1"/>
</dbReference>
<evidence type="ECO:0000259" key="5">
    <source>
        <dbReference type="Pfam" id="PF03015"/>
    </source>
</evidence>
<evidence type="ECO:0000313" key="7">
    <source>
        <dbReference type="EMBL" id="EKX50215.1"/>
    </source>
</evidence>
<reference evidence="8" key="3">
    <citation type="submission" date="2016-03" db="UniProtKB">
        <authorList>
            <consortium name="EnsemblProtists"/>
        </authorList>
    </citation>
    <scope>IDENTIFICATION</scope>
</reference>
<dbReference type="AlphaFoldDB" id="L1JPU8"/>
<accession>L1JPU8</accession>
<name>L1JPU8_GUITC</name>
<reference evidence="7 9" key="1">
    <citation type="journal article" date="2012" name="Nature">
        <title>Algal genomes reveal evolutionary mosaicism and the fate of nucleomorphs.</title>
        <authorList>
            <consortium name="DOE Joint Genome Institute"/>
            <person name="Curtis B.A."/>
            <person name="Tanifuji G."/>
            <person name="Burki F."/>
            <person name="Gruber A."/>
            <person name="Irimia M."/>
            <person name="Maruyama S."/>
            <person name="Arias M.C."/>
            <person name="Ball S.G."/>
            <person name="Gile G.H."/>
            <person name="Hirakawa Y."/>
            <person name="Hopkins J.F."/>
            <person name="Kuo A."/>
            <person name="Rensing S.A."/>
            <person name="Schmutz J."/>
            <person name="Symeonidi A."/>
            <person name="Elias M."/>
            <person name="Eveleigh R.J."/>
            <person name="Herman E.K."/>
            <person name="Klute M.J."/>
            <person name="Nakayama T."/>
            <person name="Obornik M."/>
            <person name="Reyes-Prieto A."/>
            <person name="Armbrust E.V."/>
            <person name="Aves S.J."/>
            <person name="Beiko R.G."/>
            <person name="Coutinho P."/>
            <person name="Dacks J.B."/>
            <person name="Durnford D.G."/>
            <person name="Fast N.M."/>
            <person name="Green B.R."/>
            <person name="Grisdale C.J."/>
            <person name="Hempel F."/>
            <person name="Henrissat B."/>
            <person name="Hoppner M.P."/>
            <person name="Ishida K."/>
            <person name="Kim E."/>
            <person name="Koreny L."/>
            <person name="Kroth P.G."/>
            <person name="Liu Y."/>
            <person name="Malik S.B."/>
            <person name="Maier U.G."/>
            <person name="McRose D."/>
            <person name="Mock T."/>
            <person name="Neilson J.A."/>
            <person name="Onodera N.T."/>
            <person name="Poole A.M."/>
            <person name="Pritham E.J."/>
            <person name="Richards T.A."/>
            <person name="Rocap G."/>
            <person name="Roy S.W."/>
            <person name="Sarai C."/>
            <person name="Schaack S."/>
            <person name="Shirato S."/>
            <person name="Slamovits C.H."/>
            <person name="Spencer D.F."/>
            <person name="Suzuki S."/>
            <person name="Worden A.Z."/>
            <person name="Zauner S."/>
            <person name="Barry K."/>
            <person name="Bell C."/>
            <person name="Bharti A.K."/>
            <person name="Crow J.A."/>
            <person name="Grimwood J."/>
            <person name="Kramer R."/>
            <person name="Lindquist E."/>
            <person name="Lucas S."/>
            <person name="Salamov A."/>
            <person name="McFadden G.I."/>
            <person name="Lane C.E."/>
            <person name="Keeling P.J."/>
            <person name="Gray M.W."/>
            <person name="Grigoriev I.V."/>
            <person name="Archibald J.M."/>
        </authorList>
    </citation>
    <scope>NUCLEOTIDE SEQUENCE</scope>
    <source>
        <strain evidence="7 9">CCMP2712</strain>
    </source>
</reference>
<dbReference type="GO" id="GO:0035336">
    <property type="term" value="P:long-chain fatty-acyl-CoA metabolic process"/>
    <property type="evidence" value="ECO:0007669"/>
    <property type="project" value="TreeGrafter"/>
</dbReference>
<gene>
    <name evidence="7" type="ORF">GUITHDRAFT_135385</name>
</gene>
<dbReference type="InterPro" id="IPR013120">
    <property type="entry name" value="FAR_NAD-bd"/>
</dbReference>
<dbReference type="InterPro" id="IPR026055">
    <property type="entry name" value="FAR"/>
</dbReference>
<feature type="domain" description="Thioester reductase (TE)" evidence="6">
    <location>
        <begin position="73"/>
        <end position="350"/>
    </location>
</feature>
<proteinExistence type="inferred from homology"/>
<keyword evidence="4" id="KW-0560">Oxidoreductase</keyword>
<dbReference type="SUPFAM" id="SSF51735">
    <property type="entry name" value="NAD(P)-binding Rossmann-fold domains"/>
    <property type="match status" value="1"/>
</dbReference>
<dbReference type="GO" id="GO:0005777">
    <property type="term" value="C:peroxisome"/>
    <property type="evidence" value="ECO:0007669"/>
    <property type="project" value="TreeGrafter"/>
</dbReference>
<keyword evidence="2 4" id="KW-0444">Lipid biosynthesis</keyword>
<sequence>MSLVTPYKKVQRLVRRILAPDLSVRLGVENPDFLGMLADRRCDGQSDMKEKGRGDVSHGSRVRSQFSGSSVLITGCSGFLGKALLEKILRCCPEVETVYVLLRSNTKNGSAAQRRLQEEIFPSSCFNQLRRVRPESLSKCRAVQGDVCLPRFGMSEEDFMLVKEHVNYVFHCAATINFNEHLKTAFKINVDSMIHLVDICKSIKKLEALIHVSTAYVNAPVRANHVIPEEFRSVPADYWQLKSRVDKMSREEVSAMTEEILESSGHWPNSYCLTKCIGELVLRDLGESLPYLIVRPTIVTCAYKEPEPGWIDTLVGPTGLVLAVAGRSSLKIVNIGSSGRNPIPWKFMLEAMPGYYHRHPTDKSRGPIFFRSSTVYRLLDLLLHQLPAVAHDVVSRLKGGKADAARTMKKIKDALGVLKYFTMNEWFFESENMYTVLKAMSWEDMYFFDFDVRSIIWDVYFTIWSHGMKVFLLKEGPVYYDTSKRSRL</sequence>
<dbReference type="STRING" id="905079.L1JPU8"/>
<feature type="domain" description="Fatty acyl-CoA reductase C-terminal" evidence="5">
    <location>
        <begin position="383"/>
        <end position="475"/>
    </location>
</feature>
<protein>
    <recommendedName>
        <fullName evidence="4">Fatty acyl-CoA reductase</fullName>
        <ecNumber evidence="4">1.2.1.84</ecNumber>
    </recommendedName>
</protein>
<evidence type="ECO:0000256" key="4">
    <source>
        <dbReference type="RuleBase" id="RU363097"/>
    </source>
</evidence>
<reference evidence="9" key="2">
    <citation type="submission" date="2012-11" db="EMBL/GenBank/DDBJ databases">
        <authorList>
            <person name="Kuo A."/>
            <person name="Curtis B.A."/>
            <person name="Tanifuji G."/>
            <person name="Burki F."/>
            <person name="Gruber A."/>
            <person name="Irimia M."/>
            <person name="Maruyama S."/>
            <person name="Arias M.C."/>
            <person name="Ball S.G."/>
            <person name="Gile G.H."/>
            <person name="Hirakawa Y."/>
            <person name="Hopkins J.F."/>
            <person name="Rensing S.A."/>
            <person name="Schmutz J."/>
            <person name="Symeonidi A."/>
            <person name="Elias M."/>
            <person name="Eveleigh R.J."/>
            <person name="Herman E.K."/>
            <person name="Klute M.J."/>
            <person name="Nakayama T."/>
            <person name="Obornik M."/>
            <person name="Reyes-Prieto A."/>
            <person name="Armbrust E.V."/>
            <person name="Aves S.J."/>
            <person name="Beiko R.G."/>
            <person name="Coutinho P."/>
            <person name="Dacks J.B."/>
            <person name="Durnford D.G."/>
            <person name="Fast N.M."/>
            <person name="Green B.R."/>
            <person name="Grisdale C."/>
            <person name="Hempe F."/>
            <person name="Henrissat B."/>
            <person name="Hoppner M.P."/>
            <person name="Ishida K.-I."/>
            <person name="Kim E."/>
            <person name="Koreny L."/>
            <person name="Kroth P.G."/>
            <person name="Liu Y."/>
            <person name="Malik S.-B."/>
            <person name="Maier U.G."/>
            <person name="McRose D."/>
            <person name="Mock T."/>
            <person name="Neilson J.A."/>
            <person name="Onodera N.T."/>
            <person name="Poole A.M."/>
            <person name="Pritham E.J."/>
            <person name="Richards T.A."/>
            <person name="Rocap G."/>
            <person name="Roy S.W."/>
            <person name="Sarai C."/>
            <person name="Schaack S."/>
            <person name="Shirato S."/>
            <person name="Slamovits C.H."/>
            <person name="Spencer D.F."/>
            <person name="Suzuki S."/>
            <person name="Worden A.Z."/>
            <person name="Zauner S."/>
            <person name="Barry K."/>
            <person name="Bell C."/>
            <person name="Bharti A.K."/>
            <person name="Crow J.A."/>
            <person name="Grimwood J."/>
            <person name="Kramer R."/>
            <person name="Lindquist E."/>
            <person name="Lucas S."/>
            <person name="Salamov A."/>
            <person name="McFadden G.I."/>
            <person name="Lane C.E."/>
            <person name="Keeling P.J."/>
            <person name="Gray M.W."/>
            <person name="Grigoriev I.V."/>
            <person name="Archibald J.M."/>
        </authorList>
    </citation>
    <scope>NUCLEOTIDE SEQUENCE</scope>
    <source>
        <strain evidence="9">CCMP2712</strain>
    </source>
</reference>
<dbReference type="Pfam" id="PF03015">
    <property type="entry name" value="Sterile"/>
    <property type="match status" value="1"/>
</dbReference>
<comment type="function">
    <text evidence="4">Catalyzes the reduction of fatty acyl-CoA to fatty alcohols.</text>
</comment>
<keyword evidence="3 4" id="KW-0443">Lipid metabolism</keyword>
<dbReference type="InterPro" id="IPR033640">
    <property type="entry name" value="FAR_C"/>
</dbReference>
<dbReference type="Pfam" id="PF07993">
    <property type="entry name" value="NAD_binding_4"/>
    <property type="match status" value="1"/>
</dbReference>
<dbReference type="RefSeq" id="XP_005837195.1">
    <property type="nucleotide sequence ID" value="XM_005837138.1"/>
</dbReference>
<dbReference type="EnsemblProtists" id="EKX50215">
    <property type="protein sequence ID" value="EKX50215"/>
    <property type="gene ID" value="GUITHDRAFT_135385"/>
</dbReference>
<dbReference type="EC" id="1.2.1.84" evidence="4"/>
<dbReference type="PANTHER" id="PTHR11011:SF45">
    <property type="entry name" value="FATTY ACYL-COA REDUCTASE CG8306-RELATED"/>
    <property type="match status" value="1"/>
</dbReference>
<dbReference type="Proteomes" id="UP000011087">
    <property type="component" value="Unassembled WGS sequence"/>
</dbReference>
<comment type="catalytic activity">
    <reaction evidence="4">
        <text>a long-chain fatty acyl-CoA + 2 NADPH + 2 H(+) = a long-chain primary fatty alcohol + 2 NADP(+) + CoA</text>
        <dbReference type="Rhea" id="RHEA:52716"/>
        <dbReference type="ChEBI" id="CHEBI:15378"/>
        <dbReference type="ChEBI" id="CHEBI:57287"/>
        <dbReference type="ChEBI" id="CHEBI:57783"/>
        <dbReference type="ChEBI" id="CHEBI:58349"/>
        <dbReference type="ChEBI" id="CHEBI:77396"/>
        <dbReference type="ChEBI" id="CHEBI:83139"/>
        <dbReference type="EC" id="1.2.1.84"/>
    </reaction>
</comment>
<organism evidence="7">
    <name type="scientific">Guillardia theta (strain CCMP2712)</name>
    <name type="common">Cryptophyte</name>
    <dbReference type="NCBI Taxonomy" id="905079"/>
    <lineage>
        <taxon>Eukaryota</taxon>
        <taxon>Cryptophyceae</taxon>
        <taxon>Pyrenomonadales</taxon>
        <taxon>Geminigeraceae</taxon>
        <taxon>Guillardia</taxon>
    </lineage>
</organism>
<dbReference type="HOGENOM" id="CLU_024661_0_2_1"/>
<evidence type="ECO:0000256" key="2">
    <source>
        <dbReference type="ARBA" id="ARBA00022516"/>
    </source>
</evidence>
<dbReference type="GO" id="GO:0080019">
    <property type="term" value="F:alcohol-forming very long-chain fatty acyl-CoA reductase activity"/>
    <property type="evidence" value="ECO:0007669"/>
    <property type="project" value="InterPro"/>
</dbReference>